<dbReference type="Proteomes" id="UP000652219">
    <property type="component" value="Unassembled WGS sequence"/>
</dbReference>
<feature type="compositionally biased region" description="Basic and acidic residues" evidence="1">
    <location>
        <begin position="145"/>
        <end position="155"/>
    </location>
</feature>
<accession>A0A8H6MI92</accession>
<feature type="compositionally biased region" description="Basic residues" evidence="1">
    <location>
        <begin position="173"/>
        <end position="186"/>
    </location>
</feature>
<feature type="region of interest" description="Disordered" evidence="1">
    <location>
        <begin position="123"/>
        <end position="218"/>
    </location>
</feature>
<organism evidence="2 3">
    <name type="scientific">Colletotrichum sojae</name>
    <dbReference type="NCBI Taxonomy" id="2175907"/>
    <lineage>
        <taxon>Eukaryota</taxon>
        <taxon>Fungi</taxon>
        <taxon>Dikarya</taxon>
        <taxon>Ascomycota</taxon>
        <taxon>Pezizomycotina</taxon>
        <taxon>Sordariomycetes</taxon>
        <taxon>Hypocreomycetidae</taxon>
        <taxon>Glomerellales</taxon>
        <taxon>Glomerellaceae</taxon>
        <taxon>Colletotrichum</taxon>
        <taxon>Colletotrichum orchidearum species complex</taxon>
    </lineage>
</organism>
<dbReference type="AlphaFoldDB" id="A0A8H6MI92"/>
<gene>
    <name evidence="2" type="ORF">CSOJ01_15344</name>
</gene>
<sequence length="276" mass="31657">MDQWIYELNTRVGCDPQERRAIANEAYKRVLLAPERKRLGTKKDVEDWLTKWEQAFHEAEASGVPGVELSSLWFPEFIKALSHSYADTWVFSYQATTKKLARSDNLSPGEVLSDAREFLRDTTFSNPRKQIGRGAFGPTTTTPSQRKDTPGPRESNDEEVERSSPPPQLNTRGRGRSGRARGRGRGRATTQQQSYPTRRNPSRKRDEDDEGEGSSECPACFKKHPLAQCWLAFEHTRPDWWFPEESLAKSFEARLKLDKGLEQRIRKVKESENTNN</sequence>
<comment type="caution">
    <text evidence="2">The sequence shown here is derived from an EMBL/GenBank/DDBJ whole genome shotgun (WGS) entry which is preliminary data.</text>
</comment>
<evidence type="ECO:0000256" key="1">
    <source>
        <dbReference type="SAM" id="MobiDB-lite"/>
    </source>
</evidence>
<feature type="compositionally biased region" description="Polar residues" evidence="1">
    <location>
        <begin position="189"/>
        <end position="199"/>
    </location>
</feature>
<protein>
    <submittedName>
        <fullName evidence="2">Gag protein</fullName>
    </submittedName>
</protein>
<evidence type="ECO:0000313" key="3">
    <source>
        <dbReference type="Proteomes" id="UP000652219"/>
    </source>
</evidence>
<reference evidence="2 3" key="1">
    <citation type="journal article" date="2020" name="Phytopathology">
        <title>Genome Sequence Resources of Colletotrichum truncatum, C. plurivorum, C. musicola, and C. sojae: Four Species Pathogenic to Soybean (Glycine max).</title>
        <authorList>
            <person name="Rogerio F."/>
            <person name="Boufleur T.R."/>
            <person name="Ciampi-Guillardi M."/>
            <person name="Sukno S.A."/>
            <person name="Thon M.R."/>
            <person name="Massola Junior N.S."/>
            <person name="Baroncelli R."/>
        </authorList>
    </citation>
    <scope>NUCLEOTIDE SEQUENCE [LARGE SCALE GENOMIC DNA]</scope>
    <source>
        <strain evidence="2 3">LFN0009</strain>
    </source>
</reference>
<dbReference type="EMBL" id="WIGN01000624">
    <property type="protein sequence ID" value="KAF6786817.1"/>
    <property type="molecule type" value="Genomic_DNA"/>
</dbReference>
<keyword evidence="3" id="KW-1185">Reference proteome</keyword>
<name>A0A8H6MI92_9PEZI</name>
<evidence type="ECO:0000313" key="2">
    <source>
        <dbReference type="EMBL" id="KAF6786817.1"/>
    </source>
</evidence>
<proteinExistence type="predicted"/>